<dbReference type="Proteomes" id="UP001066276">
    <property type="component" value="Chromosome 9"/>
</dbReference>
<sequence length="158" mass="18431">MFDGGVGDGEYIAVSGDRSDWEVDEEIELDYEDEDEELEEREIPAQQEKLRVGQMEMGQKVVGLLIFISEEIYYRIQRHETYQHKEQDRVVEEHGRRMNYHAKRKEASHLRLQTGLMEYEDTKKEAFVLFCQDGVLFPFIGNEFALGDKDTAGKETSS</sequence>
<organism evidence="1 2">
    <name type="scientific">Pleurodeles waltl</name>
    <name type="common">Iberian ribbed newt</name>
    <dbReference type="NCBI Taxonomy" id="8319"/>
    <lineage>
        <taxon>Eukaryota</taxon>
        <taxon>Metazoa</taxon>
        <taxon>Chordata</taxon>
        <taxon>Craniata</taxon>
        <taxon>Vertebrata</taxon>
        <taxon>Euteleostomi</taxon>
        <taxon>Amphibia</taxon>
        <taxon>Batrachia</taxon>
        <taxon>Caudata</taxon>
        <taxon>Salamandroidea</taxon>
        <taxon>Salamandridae</taxon>
        <taxon>Pleurodelinae</taxon>
        <taxon>Pleurodeles</taxon>
    </lineage>
</organism>
<evidence type="ECO:0000313" key="2">
    <source>
        <dbReference type="Proteomes" id="UP001066276"/>
    </source>
</evidence>
<comment type="caution">
    <text evidence="1">The sequence shown here is derived from an EMBL/GenBank/DDBJ whole genome shotgun (WGS) entry which is preliminary data.</text>
</comment>
<dbReference type="AlphaFoldDB" id="A0AAV7N0A6"/>
<protein>
    <submittedName>
        <fullName evidence="1">Uncharacterized protein</fullName>
    </submittedName>
</protein>
<evidence type="ECO:0000313" key="1">
    <source>
        <dbReference type="EMBL" id="KAJ1109031.1"/>
    </source>
</evidence>
<proteinExistence type="predicted"/>
<name>A0AAV7N0A6_PLEWA</name>
<dbReference type="EMBL" id="JANPWB010000013">
    <property type="protein sequence ID" value="KAJ1109031.1"/>
    <property type="molecule type" value="Genomic_DNA"/>
</dbReference>
<reference evidence="1" key="1">
    <citation type="journal article" date="2022" name="bioRxiv">
        <title>Sequencing and chromosome-scale assembly of the giantPleurodeles waltlgenome.</title>
        <authorList>
            <person name="Brown T."/>
            <person name="Elewa A."/>
            <person name="Iarovenko S."/>
            <person name="Subramanian E."/>
            <person name="Araus A.J."/>
            <person name="Petzold A."/>
            <person name="Susuki M."/>
            <person name="Suzuki K.-i.T."/>
            <person name="Hayashi T."/>
            <person name="Toyoda A."/>
            <person name="Oliveira C."/>
            <person name="Osipova E."/>
            <person name="Leigh N.D."/>
            <person name="Simon A."/>
            <person name="Yun M.H."/>
        </authorList>
    </citation>
    <scope>NUCLEOTIDE SEQUENCE</scope>
    <source>
        <strain evidence="1">20211129_DDA</strain>
        <tissue evidence="1">Liver</tissue>
    </source>
</reference>
<gene>
    <name evidence="1" type="ORF">NDU88_006400</name>
</gene>
<accession>A0AAV7N0A6</accession>
<keyword evidence="2" id="KW-1185">Reference proteome</keyword>